<dbReference type="EMBL" id="GGMS01004340">
    <property type="protein sequence ID" value="MBY73543.1"/>
    <property type="molecule type" value="Transcribed_RNA"/>
</dbReference>
<organism evidence="2">
    <name type="scientific">Sipha flava</name>
    <name type="common">yellow sugarcane aphid</name>
    <dbReference type="NCBI Taxonomy" id="143950"/>
    <lineage>
        <taxon>Eukaryota</taxon>
        <taxon>Metazoa</taxon>
        <taxon>Ecdysozoa</taxon>
        <taxon>Arthropoda</taxon>
        <taxon>Hexapoda</taxon>
        <taxon>Insecta</taxon>
        <taxon>Pterygota</taxon>
        <taxon>Neoptera</taxon>
        <taxon>Paraneoptera</taxon>
        <taxon>Hemiptera</taxon>
        <taxon>Sternorrhyncha</taxon>
        <taxon>Aphidomorpha</taxon>
        <taxon>Aphidoidea</taxon>
        <taxon>Aphididae</taxon>
        <taxon>Sipha</taxon>
    </lineage>
</organism>
<dbReference type="InterPro" id="IPR040647">
    <property type="entry name" value="SPIN-DOC_Znf-C2H2"/>
</dbReference>
<dbReference type="PANTHER" id="PTHR45913">
    <property type="entry name" value="EPM2A-INTERACTING PROTEIN 1"/>
    <property type="match status" value="1"/>
</dbReference>
<evidence type="ECO:0000259" key="1">
    <source>
        <dbReference type="Pfam" id="PF18658"/>
    </source>
</evidence>
<reference evidence="2" key="1">
    <citation type="submission" date="2018-04" db="EMBL/GenBank/DDBJ databases">
        <title>Transcriptome assembly of Sipha flava.</title>
        <authorList>
            <person name="Scully E.D."/>
            <person name="Geib S.M."/>
            <person name="Palmer N.A."/>
            <person name="Koch K."/>
            <person name="Bradshaw J."/>
            <person name="Heng-Moss T."/>
            <person name="Sarath G."/>
        </authorList>
    </citation>
    <scope>NUCLEOTIDE SEQUENCE</scope>
</reference>
<dbReference type="AlphaFoldDB" id="A0A2S2Q713"/>
<dbReference type="Pfam" id="PF18658">
    <property type="entry name" value="zf-C2H2_12"/>
    <property type="match status" value="1"/>
</dbReference>
<gene>
    <name evidence="2" type="primary">Gtf2ird2_4</name>
    <name evidence="2" type="ORF">g.140908</name>
</gene>
<dbReference type="OrthoDB" id="6431883at2759"/>
<evidence type="ECO:0000313" key="2">
    <source>
        <dbReference type="EMBL" id="MBY73543.1"/>
    </source>
</evidence>
<name>A0A2S2Q713_9HEMI</name>
<dbReference type="PANTHER" id="PTHR45913:SF5">
    <property type="entry name" value="GENERAL TRANSCRIPTION FACTOR II-I REPEAT DOMAIN-CONTAINING PROTEIN 2A-LIKE PROTEIN"/>
    <property type="match status" value="1"/>
</dbReference>
<accession>A0A2S2Q713</accession>
<proteinExistence type="predicted"/>
<feature type="domain" description="SPIN-DOC-like zinc-finger" evidence="1">
    <location>
        <begin position="18"/>
        <end position="75"/>
    </location>
</feature>
<protein>
    <submittedName>
        <fullName evidence="2">General transcription factor II-I repeat domain-containing protein 2</fullName>
    </submittedName>
</protein>
<sequence length="120" mass="14304">MAPKRKINDEHRIFKEDWTELFFFIELGGKLLCLICNKTITVMKEYNIRRHYDNEHKAKFENLTGELRQNKIKHFLTSLSSQQNIFKSQNTRNEASVRASYVVAEMLAKNNRPFTDIDFF</sequence>